<feature type="compositionally biased region" description="Basic residues" evidence="1">
    <location>
        <begin position="434"/>
        <end position="443"/>
    </location>
</feature>
<dbReference type="AlphaFoldDB" id="A0A8X8B1G9"/>
<dbReference type="Proteomes" id="UP000886595">
    <property type="component" value="Unassembled WGS sequence"/>
</dbReference>
<feature type="region of interest" description="Disordered" evidence="1">
    <location>
        <begin position="1"/>
        <end position="45"/>
    </location>
</feature>
<reference evidence="2 3" key="1">
    <citation type="submission" date="2020-02" db="EMBL/GenBank/DDBJ databases">
        <authorList>
            <person name="Ma Q."/>
            <person name="Huang Y."/>
            <person name="Song X."/>
            <person name="Pei D."/>
        </authorList>
    </citation>
    <scope>NUCLEOTIDE SEQUENCE [LARGE SCALE GENOMIC DNA]</scope>
    <source>
        <strain evidence="2">Sxm20200214</strain>
        <tissue evidence="2">Leaf</tissue>
    </source>
</reference>
<accession>A0A8X8B1G9</accession>
<dbReference type="Gene3D" id="6.10.140.1350">
    <property type="match status" value="1"/>
</dbReference>
<dbReference type="PANTHER" id="PTHR13437:SF5">
    <property type="entry name" value="(RAPE) HYPOTHETICAL PROTEIN"/>
    <property type="match status" value="1"/>
</dbReference>
<dbReference type="GO" id="GO:0008139">
    <property type="term" value="F:nuclear localization sequence binding"/>
    <property type="evidence" value="ECO:0007669"/>
    <property type="project" value="InterPro"/>
</dbReference>
<feature type="region of interest" description="Disordered" evidence="1">
    <location>
        <begin position="393"/>
        <end position="443"/>
    </location>
</feature>
<evidence type="ECO:0008006" key="4">
    <source>
        <dbReference type="Google" id="ProtNLM"/>
    </source>
</evidence>
<dbReference type="GO" id="GO:0005643">
    <property type="term" value="C:nuclear pore"/>
    <property type="evidence" value="ECO:0007669"/>
    <property type="project" value="InterPro"/>
</dbReference>
<comment type="caution">
    <text evidence="2">The sequence shown here is derived from an EMBL/GenBank/DDBJ whole genome shotgun (WGS) entry which is preliminary data.</text>
</comment>
<gene>
    <name evidence="2" type="ORF">Bca52824_012363</name>
</gene>
<organism evidence="2 3">
    <name type="scientific">Brassica carinata</name>
    <name type="common">Ethiopian mustard</name>
    <name type="synonym">Abyssinian cabbage</name>
    <dbReference type="NCBI Taxonomy" id="52824"/>
    <lineage>
        <taxon>Eukaryota</taxon>
        <taxon>Viridiplantae</taxon>
        <taxon>Streptophyta</taxon>
        <taxon>Embryophyta</taxon>
        <taxon>Tracheophyta</taxon>
        <taxon>Spermatophyta</taxon>
        <taxon>Magnoliopsida</taxon>
        <taxon>eudicotyledons</taxon>
        <taxon>Gunneridae</taxon>
        <taxon>Pentapetalae</taxon>
        <taxon>rosids</taxon>
        <taxon>malvids</taxon>
        <taxon>Brassicales</taxon>
        <taxon>Brassicaceae</taxon>
        <taxon>Brassiceae</taxon>
        <taxon>Brassica</taxon>
    </lineage>
</organism>
<dbReference type="GO" id="GO:0017056">
    <property type="term" value="F:structural constituent of nuclear pore"/>
    <property type="evidence" value="ECO:0007669"/>
    <property type="project" value="InterPro"/>
</dbReference>
<protein>
    <recommendedName>
        <fullName evidence="4">Nuclear pore complex protein NUP58</fullName>
    </recommendedName>
</protein>
<feature type="compositionally biased region" description="Polar residues" evidence="1">
    <location>
        <begin position="400"/>
        <end position="416"/>
    </location>
</feature>
<dbReference type="OrthoDB" id="2538017at2759"/>
<evidence type="ECO:0000256" key="1">
    <source>
        <dbReference type="SAM" id="MobiDB-lite"/>
    </source>
</evidence>
<sequence length="443" mass="49425">MSFNPFSTPQQQTPQSLFQTPQQISQPQSNPFFSQPQQSQQQQQQELYLFTNEKDPANYSTKWSDLHPDSQKLLLQIEKKILEDRSESQRLDQCSRLYDSSLSTEGFEFDASRIVQEIGGINTTIDRQKAVLHELMLVVKDMLRDSGTAVESFVMLQPRFHRSKPGGVGVGGGGGAVVVSGGSQQPQAQGVNSADPASSGQQETVQVSYFYRGIPKKPTAFLLLTVVRFEKYLGECRQWVEELEQLLALGSDKYNRHVSLLESLPNVMSNVHAFFVHAAAKVENVHQYIESMRTAYLADQRRRGECNDPFLEADRRKQQNRKLLLRGSTQLFIYLLLLLLQVHKPQHKNSRVFKFSTDTCSISNIRGGLFPDTPASAHSSSLFATPQTHVLGAPPGSGSLFGQPTPSNPATPSQFASGFIPGSGPNFSSMTRPSRFKSRISRR</sequence>
<evidence type="ECO:0000313" key="3">
    <source>
        <dbReference type="Proteomes" id="UP000886595"/>
    </source>
</evidence>
<keyword evidence="3" id="KW-1185">Reference proteome</keyword>
<dbReference type="PANTHER" id="PTHR13437">
    <property type="entry name" value="NUCLEOPORIN P58/P45 NUCLEOPORIN-LIKE PROTEIN 1"/>
    <property type="match status" value="1"/>
</dbReference>
<dbReference type="InterPro" id="IPR024882">
    <property type="entry name" value="NUP58/p45/49"/>
</dbReference>
<dbReference type="EMBL" id="JAAMPC010000003">
    <property type="protein sequence ID" value="KAG2319150.1"/>
    <property type="molecule type" value="Genomic_DNA"/>
</dbReference>
<proteinExistence type="predicted"/>
<evidence type="ECO:0000313" key="2">
    <source>
        <dbReference type="EMBL" id="KAG2319150.1"/>
    </source>
</evidence>
<name>A0A8X8B1G9_BRACI</name>